<dbReference type="PANTHER" id="PTHR34820">
    <property type="entry name" value="INNER MEMBRANE PROTEIN YEBZ"/>
    <property type="match status" value="1"/>
</dbReference>
<keyword evidence="9" id="KW-1185">Reference proteome</keyword>
<dbReference type="EMBL" id="WHUG01000001">
    <property type="protein sequence ID" value="MQA37096.1"/>
    <property type="molecule type" value="Genomic_DNA"/>
</dbReference>
<organism evidence="8 9">
    <name type="scientific">Rugamonas aquatica</name>
    <dbReference type="NCBI Taxonomy" id="2743357"/>
    <lineage>
        <taxon>Bacteria</taxon>
        <taxon>Pseudomonadati</taxon>
        <taxon>Pseudomonadota</taxon>
        <taxon>Betaproteobacteria</taxon>
        <taxon>Burkholderiales</taxon>
        <taxon>Oxalobacteraceae</taxon>
        <taxon>Telluria group</taxon>
        <taxon>Rugamonas</taxon>
    </lineage>
</organism>
<feature type="transmembrane region" description="Helical" evidence="6">
    <location>
        <begin position="226"/>
        <end position="251"/>
    </location>
</feature>
<reference evidence="8 9" key="1">
    <citation type="submission" date="2019-10" db="EMBL/GenBank/DDBJ databases">
        <title>Two novel species isolated from a subtropical stream in China.</title>
        <authorList>
            <person name="Lu H."/>
        </authorList>
    </citation>
    <scope>NUCLEOTIDE SEQUENCE [LARGE SCALE GENOMIC DNA]</scope>
    <source>
        <strain evidence="8 9">FT29W</strain>
    </source>
</reference>
<evidence type="ECO:0000313" key="8">
    <source>
        <dbReference type="EMBL" id="MQA37096.1"/>
    </source>
</evidence>
<evidence type="ECO:0000256" key="6">
    <source>
        <dbReference type="SAM" id="Phobius"/>
    </source>
</evidence>
<dbReference type="InterPro" id="IPR032694">
    <property type="entry name" value="CopC/D"/>
</dbReference>
<accession>A0A6A7MVD6</accession>
<dbReference type="Proteomes" id="UP000440498">
    <property type="component" value="Unassembled WGS sequence"/>
</dbReference>
<dbReference type="GO" id="GO:0006825">
    <property type="term" value="P:copper ion transport"/>
    <property type="evidence" value="ECO:0007669"/>
    <property type="project" value="InterPro"/>
</dbReference>
<evidence type="ECO:0000256" key="1">
    <source>
        <dbReference type="ARBA" id="ARBA00004651"/>
    </source>
</evidence>
<dbReference type="PANTHER" id="PTHR34820:SF4">
    <property type="entry name" value="INNER MEMBRANE PROTEIN YEBZ"/>
    <property type="match status" value="1"/>
</dbReference>
<protein>
    <submittedName>
        <fullName evidence="8">Copper resistance protein CopD</fullName>
    </submittedName>
</protein>
<evidence type="ECO:0000313" key="9">
    <source>
        <dbReference type="Proteomes" id="UP000440498"/>
    </source>
</evidence>
<comment type="subcellular location">
    <subcellularLocation>
        <location evidence="1">Cell membrane</location>
        <topology evidence="1">Multi-pass membrane protein</topology>
    </subcellularLocation>
</comment>
<evidence type="ECO:0000259" key="7">
    <source>
        <dbReference type="Pfam" id="PF05425"/>
    </source>
</evidence>
<feature type="transmembrane region" description="Helical" evidence="6">
    <location>
        <begin position="272"/>
        <end position="291"/>
    </location>
</feature>
<feature type="transmembrane region" description="Helical" evidence="6">
    <location>
        <begin position="96"/>
        <end position="114"/>
    </location>
</feature>
<dbReference type="RefSeq" id="WP_328595700.1">
    <property type="nucleotide sequence ID" value="NZ_WHUG01000001.1"/>
</dbReference>
<dbReference type="Pfam" id="PF05425">
    <property type="entry name" value="CopD"/>
    <property type="match status" value="1"/>
</dbReference>
<feature type="domain" description="Copper resistance protein D" evidence="7">
    <location>
        <begin position="194"/>
        <end position="291"/>
    </location>
</feature>
<proteinExistence type="predicted"/>
<feature type="transmembrane region" description="Helical" evidence="6">
    <location>
        <begin position="16"/>
        <end position="36"/>
    </location>
</feature>
<feature type="transmembrane region" description="Helical" evidence="6">
    <location>
        <begin position="56"/>
        <end position="76"/>
    </location>
</feature>
<dbReference type="GO" id="GO:0005886">
    <property type="term" value="C:plasma membrane"/>
    <property type="evidence" value="ECO:0007669"/>
    <property type="project" value="UniProtKB-SubCell"/>
</dbReference>
<name>A0A6A7MVD6_9BURK</name>
<dbReference type="InterPro" id="IPR008457">
    <property type="entry name" value="Cu-R_CopD_dom"/>
</dbReference>
<keyword evidence="4 6" id="KW-1133">Transmembrane helix</keyword>
<keyword evidence="3 6" id="KW-0812">Transmembrane</keyword>
<keyword evidence="5 6" id="KW-0472">Membrane</keyword>
<sequence>MEADVDAVWLLQVGSAFLLNCGFSWLAGSWCARLWLPAGAGRPAAFEARMRMLDMLAAGVAIAAGGLSLLAATAVMGGTGLREACGMFWMMATTTAYGWSGCVAIAALAVAMALRSVRRRLPLAGELAVLLAMGMFAVTRSSMGHAGEQGLWSLPMAAEAIHLSAISVWAGVVAVSGWLVLPVRWEADALNRYLGWMSHAATAALAAIAITGMYSGWHRVGTAGNLIYTVYGITLLSKVALVLVAVGIGGYNKFIGLPAASRSPAGVAVVRLALKIETVLLLGAILAAAILTSQQPPTAI</sequence>
<evidence type="ECO:0000256" key="3">
    <source>
        <dbReference type="ARBA" id="ARBA00022692"/>
    </source>
</evidence>
<gene>
    <name evidence="8" type="ORF">GEV02_02945</name>
</gene>
<evidence type="ECO:0000256" key="2">
    <source>
        <dbReference type="ARBA" id="ARBA00022475"/>
    </source>
</evidence>
<keyword evidence="2" id="KW-1003">Cell membrane</keyword>
<evidence type="ECO:0000256" key="5">
    <source>
        <dbReference type="ARBA" id="ARBA00023136"/>
    </source>
</evidence>
<comment type="caution">
    <text evidence="8">The sequence shown here is derived from an EMBL/GenBank/DDBJ whole genome shotgun (WGS) entry which is preliminary data.</text>
</comment>
<feature type="transmembrane region" description="Helical" evidence="6">
    <location>
        <begin position="193"/>
        <end position="214"/>
    </location>
</feature>
<feature type="transmembrane region" description="Helical" evidence="6">
    <location>
        <begin position="121"/>
        <end position="140"/>
    </location>
</feature>
<dbReference type="AlphaFoldDB" id="A0A6A7MVD6"/>
<evidence type="ECO:0000256" key="4">
    <source>
        <dbReference type="ARBA" id="ARBA00022989"/>
    </source>
</evidence>
<feature type="transmembrane region" description="Helical" evidence="6">
    <location>
        <begin position="160"/>
        <end position="181"/>
    </location>
</feature>